<protein>
    <recommendedName>
        <fullName evidence="11">RING finger and CHY zinc finger domain-containing protein 1</fullName>
    </recommendedName>
</protein>
<dbReference type="SUPFAM" id="SSF161245">
    <property type="entry name" value="Zinc hairpin stack"/>
    <property type="match status" value="1"/>
</dbReference>
<gene>
    <name evidence="9" type="ORF">BU14_0261s0007</name>
</gene>
<dbReference type="InterPro" id="IPR013083">
    <property type="entry name" value="Znf_RING/FYVE/PHD"/>
</dbReference>
<reference evidence="9 10" key="1">
    <citation type="submission" date="2017-03" db="EMBL/GenBank/DDBJ databases">
        <title>WGS assembly of Porphyra umbilicalis.</title>
        <authorList>
            <person name="Brawley S.H."/>
            <person name="Blouin N.A."/>
            <person name="Ficko-Blean E."/>
            <person name="Wheeler G.L."/>
            <person name="Lohr M."/>
            <person name="Goodson H.V."/>
            <person name="Jenkins J.W."/>
            <person name="Blaby-Haas C.E."/>
            <person name="Helliwell K.E."/>
            <person name="Chan C."/>
            <person name="Marriage T."/>
            <person name="Bhattacharya D."/>
            <person name="Klein A.S."/>
            <person name="Badis Y."/>
            <person name="Brodie J."/>
            <person name="Cao Y."/>
            <person name="Collen J."/>
            <person name="Dittami S.M."/>
            <person name="Gachon C.M."/>
            <person name="Green B.R."/>
            <person name="Karpowicz S."/>
            <person name="Kim J.W."/>
            <person name="Kudahl U."/>
            <person name="Lin S."/>
            <person name="Michel G."/>
            <person name="Mittag M."/>
            <person name="Olson B.J."/>
            <person name="Pangilinan J."/>
            <person name="Peng Y."/>
            <person name="Qiu H."/>
            <person name="Shu S."/>
            <person name="Singer J.T."/>
            <person name="Smith A.G."/>
            <person name="Sprecher B.N."/>
            <person name="Wagner V."/>
            <person name="Wang W."/>
            <person name="Wang Z.-Y."/>
            <person name="Yan J."/>
            <person name="Yarish C."/>
            <person name="Zoeuner-Riek S."/>
            <person name="Zhuang Y."/>
            <person name="Zou Y."/>
            <person name="Lindquist E.A."/>
            <person name="Grimwood J."/>
            <person name="Barry K."/>
            <person name="Rokhsar D.S."/>
            <person name="Schmutz J."/>
            <person name="Stiller J.W."/>
            <person name="Grossman A.R."/>
            <person name="Prochnik S.E."/>
        </authorList>
    </citation>
    <scope>NUCLEOTIDE SEQUENCE [LARGE SCALE GENOMIC DNA]</scope>
    <source>
        <strain evidence="9">4086291</strain>
    </source>
</reference>
<evidence type="ECO:0000256" key="1">
    <source>
        <dbReference type="ARBA" id="ARBA00022723"/>
    </source>
</evidence>
<feature type="compositionally biased region" description="Acidic residues" evidence="5">
    <location>
        <begin position="217"/>
        <end position="239"/>
    </location>
</feature>
<dbReference type="InterPro" id="IPR037275">
    <property type="entry name" value="Znf_CTCHY_sf"/>
</dbReference>
<evidence type="ECO:0000256" key="2">
    <source>
        <dbReference type="ARBA" id="ARBA00022771"/>
    </source>
</evidence>
<keyword evidence="3" id="KW-0862">Zinc</keyword>
<feature type="compositionally biased region" description="Pro residues" evidence="5">
    <location>
        <begin position="202"/>
        <end position="214"/>
    </location>
</feature>
<dbReference type="Gene3D" id="2.20.28.10">
    <property type="match status" value="1"/>
</dbReference>
<feature type="compositionally biased region" description="Low complexity" evidence="5">
    <location>
        <begin position="105"/>
        <end position="117"/>
    </location>
</feature>
<dbReference type="PROSITE" id="PS51270">
    <property type="entry name" value="ZF_CTCHY"/>
    <property type="match status" value="1"/>
</dbReference>
<evidence type="ECO:0000256" key="3">
    <source>
        <dbReference type="ARBA" id="ARBA00022833"/>
    </source>
</evidence>
<dbReference type="CDD" id="cd16464">
    <property type="entry name" value="RING-H2_Pirh2-like"/>
    <property type="match status" value="1"/>
</dbReference>
<dbReference type="Proteomes" id="UP000218209">
    <property type="component" value="Unassembled WGS sequence"/>
</dbReference>
<feature type="region of interest" description="Disordered" evidence="5">
    <location>
        <begin position="1"/>
        <end position="41"/>
    </location>
</feature>
<dbReference type="Pfam" id="PF14599">
    <property type="entry name" value="zinc_ribbon_6"/>
    <property type="match status" value="1"/>
</dbReference>
<dbReference type="InterPro" id="IPR001841">
    <property type="entry name" value="Znf_RING"/>
</dbReference>
<dbReference type="OrthoDB" id="411372at2759"/>
<dbReference type="Gene3D" id="3.30.40.10">
    <property type="entry name" value="Zinc/RING finger domain, C3HC4 (zinc finger)"/>
    <property type="match status" value="1"/>
</dbReference>
<dbReference type="SMART" id="SM00184">
    <property type="entry name" value="RING"/>
    <property type="match status" value="1"/>
</dbReference>
<dbReference type="InterPro" id="IPR008913">
    <property type="entry name" value="Znf_CHY"/>
</dbReference>
<feature type="domain" description="RING-type" evidence="6">
    <location>
        <begin position="448"/>
        <end position="490"/>
    </location>
</feature>
<dbReference type="InterPro" id="IPR037274">
    <property type="entry name" value="Znf_CHY_sf"/>
</dbReference>
<evidence type="ECO:0000313" key="10">
    <source>
        <dbReference type="Proteomes" id="UP000218209"/>
    </source>
</evidence>
<dbReference type="EMBL" id="KV918924">
    <property type="protein sequence ID" value="OSX74916.1"/>
    <property type="molecule type" value="Genomic_DNA"/>
</dbReference>
<dbReference type="InterPro" id="IPR017921">
    <property type="entry name" value="Znf_CTCHY"/>
</dbReference>
<dbReference type="Pfam" id="PF05495">
    <property type="entry name" value="zf-CHY"/>
    <property type="match status" value="1"/>
</dbReference>
<dbReference type="GO" id="GO:0061630">
    <property type="term" value="F:ubiquitin protein ligase activity"/>
    <property type="evidence" value="ECO:0007669"/>
    <property type="project" value="TreeGrafter"/>
</dbReference>
<feature type="compositionally biased region" description="Low complexity" evidence="5">
    <location>
        <begin position="81"/>
        <end position="97"/>
    </location>
</feature>
<feature type="domain" description="CTCHY-type" evidence="8">
    <location>
        <begin position="384"/>
        <end position="447"/>
    </location>
</feature>
<dbReference type="GO" id="GO:0016567">
    <property type="term" value="P:protein ubiquitination"/>
    <property type="evidence" value="ECO:0007669"/>
    <property type="project" value="TreeGrafter"/>
</dbReference>
<dbReference type="SUPFAM" id="SSF57850">
    <property type="entry name" value="RING/U-box"/>
    <property type="match status" value="1"/>
</dbReference>
<evidence type="ECO:0000259" key="6">
    <source>
        <dbReference type="PROSITE" id="PS50089"/>
    </source>
</evidence>
<dbReference type="Pfam" id="PF13639">
    <property type="entry name" value="zf-RING_2"/>
    <property type="match status" value="1"/>
</dbReference>
<evidence type="ECO:0000313" key="9">
    <source>
        <dbReference type="EMBL" id="OSX74916.1"/>
    </source>
</evidence>
<feature type="domain" description="CHY-type" evidence="7">
    <location>
        <begin position="315"/>
        <end position="382"/>
    </location>
</feature>
<evidence type="ECO:0000259" key="7">
    <source>
        <dbReference type="PROSITE" id="PS51266"/>
    </source>
</evidence>
<proteinExistence type="predicted"/>
<keyword evidence="1" id="KW-0479">Metal-binding</keyword>
<evidence type="ECO:0000256" key="5">
    <source>
        <dbReference type="SAM" id="MobiDB-lite"/>
    </source>
</evidence>
<sequence>MSTTPRTDRHPSVGDLARDPPASRLRTPLTPRDNFSLDSSINPALTAPAAHTAPAAPVLDAVDDRTANGTIRDGVPPLQHAAAAAADGTASSAADSDSTADSDTTEPAAADADSAADTDASAVNAAVHVATATANPVTTNGCRSDRNCGAPAAGADSAASPSSACLCPAERLVMDRPAEEDEAPLRDQGSEADGSAARGSLSPPPAPAVAPQPPLEGGEEEEIVPVEQEESDASPEEVSSEAALVEAADAAEAQRLTDEQRKAFMSINSDPTLSVMEKTSRMQAIHLKRTLETQTRAIAEAAKRNRSNTITYHNRDKNIWGCEHYPRRCSVKLGCCDEWFTCRLCHDAESDHVCDRKSIQEVKCMSCNTVQPVAAECRNCKISFARYFCEICRLYDDSPGKPLYHCDKCGICRVGLNNYHCDKCNACVAEGSNKGQHRCVNNALDVCCPCCQRYLYDSTDKVVFILCGHAMHASCLKDYAAHSYTCPLCHKELGDMTKLYKSYDEEVHAQRMPSEYANHRVVVKCYQCSHESDVSFHFTHHHRCLQCTSYNTYITKQYVATPVVEAAGAATSTSAVAAVPAIGGVIAGAAMAGAGGADVEEP</sequence>
<evidence type="ECO:0008006" key="11">
    <source>
        <dbReference type="Google" id="ProtNLM"/>
    </source>
</evidence>
<dbReference type="PROSITE" id="PS51266">
    <property type="entry name" value="ZF_CHY"/>
    <property type="match status" value="1"/>
</dbReference>
<dbReference type="AlphaFoldDB" id="A0A1X6P2A8"/>
<accession>A0A1X6P2A8</accession>
<keyword evidence="2 4" id="KW-0863">Zinc-finger</keyword>
<feature type="region of interest" description="Disordered" evidence="5">
    <location>
        <begin position="80"/>
        <end position="117"/>
    </location>
</feature>
<organism evidence="9 10">
    <name type="scientific">Porphyra umbilicalis</name>
    <name type="common">Purple laver</name>
    <name type="synonym">Red alga</name>
    <dbReference type="NCBI Taxonomy" id="2786"/>
    <lineage>
        <taxon>Eukaryota</taxon>
        <taxon>Rhodophyta</taxon>
        <taxon>Bangiophyceae</taxon>
        <taxon>Bangiales</taxon>
        <taxon>Bangiaceae</taxon>
        <taxon>Porphyra</taxon>
    </lineage>
</organism>
<dbReference type="GO" id="GO:0008270">
    <property type="term" value="F:zinc ion binding"/>
    <property type="evidence" value="ECO:0007669"/>
    <property type="project" value="UniProtKB-KW"/>
</dbReference>
<dbReference type="InterPro" id="IPR039512">
    <property type="entry name" value="RCHY1_zinc-ribbon"/>
</dbReference>
<evidence type="ECO:0000259" key="8">
    <source>
        <dbReference type="PROSITE" id="PS51270"/>
    </source>
</evidence>
<keyword evidence="10" id="KW-1185">Reference proteome</keyword>
<name>A0A1X6P2A8_PORUM</name>
<feature type="compositionally biased region" description="Basic and acidic residues" evidence="5">
    <location>
        <begin position="1"/>
        <end position="18"/>
    </location>
</feature>
<dbReference type="SUPFAM" id="SSF161219">
    <property type="entry name" value="CHY zinc finger-like"/>
    <property type="match status" value="1"/>
</dbReference>
<feature type="compositionally biased region" description="Basic and acidic residues" evidence="5">
    <location>
        <begin position="180"/>
        <end position="189"/>
    </location>
</feature>
<dbReference type="PROSITE" id="PS50089">
    <property type="entry name" value="ZF_RING_2"/>
    <property type="match status" value="1"/>
</dbReference>
<feature type="region of interest" description="Disordered" evidence="5">
    <location>
        <begin position="180"/>
        <end position="244"/>
    </location>
</feature>
<evidence type="ECO:0000256" key="4">
    <source>
        <dbReference type="PROSITE-ProRule" id="PRU00601"/>
    </source>
</evidence>
<dbReference type="PANTHER" id="PTHR21319:SF0">
    <property type="entry name" value="AND RING FINGER DOMAIN PROTEIN, PUTATIVE (AFU_ORTHOLOGUE AFUA_1G08900)-RELATED"/>
    <property type="match status" value="1"/>
</dbReference>
<dbReference type="PANTHER" id="PTHR21319">
    <property type="entry name" value="RING FINGER AND CHY ZINC FINGER DOMAIN-CONTAINING PROTEIN 1"/>
    <property type="match status" value="1"/>
</dbReference>
<dbReference type="GO" id="GO:0005634">
    <property type="term" value="C:nucleus"/>
    <property type="evidence" value="ECO:0007669"/>
    <property type="project" value="TreeGrafter"/>
</dbReference>
<dbReference type="GO" id="GO:0006511">
    <property type="term" value="P:ubiquitin-dependent protein catabolic process"/>
    <property type="evidence" value="ECO:0007669"/>
    <property type="project" value="TreeGrafter"/>
</dbReference>